<keyword evidence="3" id="KW-1185">Reference proteome</keyword>
<organism evidence="2 3">
    <name type="scientific">Penicillium frequentans</name>
    <dbReference type="NCBI Taxonomy" id="3151616"/>
    <lineage>
        <taxon>Eukaryota</taxon>
        <taxon>Fungi</taxon>
        <taxon>Dikarya</taxon>
        <taxon>Ascomycota</taxon>
        <taxon>Pezizomycotina</taxon>
        <taxon>Eurotiomycetes</taxon>
        <taxon>Eurotiomycetidae</taxon>
        <taxon>Eurotiales</taxon>
        <taxon>Aspergillaceae</taxon>
        <taxon>Penicillium</taxon>
    </lineage>
</organism>
<dbReference type="AlphaFoldDB" id="A0AAD6CUY1"/>
<protein>
    <submittedName>
        <fullName evidence="2">Uncharacterized protein</fullName>
    </submittedName>
</protein>
<evidence type="ECO:0000313" key="3">
    <source>
        <dbReference type="Proteomes" id="UP001220324"/>
    </source>
</evidence>
<evidence type="ECO:0000256" key="1">
    <source>
        <dbReference type="SAM" id="MobiDB-lite"/>
    </source>
</evidence>
<accession>A0AAD6CUY1</accession>
<name>A0AAD6CUY1_9EURO</name>
<comment type="caution">
    <text evidence="2">The sequence shown here is derived from an EMBL/GenBank/DDBJ whole genome shotgun (WGS) entry which is preliminary data.</text>
</comment>
<evidence type="ECO:0000313" key="2">
    <source>
        <dbReference type="EMBL" id="KAJ5538402.1"/>
    </source>
</evidence>
<feature type="compositionally biased region" description="Basic and acidic residues" evidence="1">
    <location>
        <begin position="123"/>
        <end position="145"/>
    </location>
</feature>
<feature type="compositionally biased region" description="Basic residues" evidence="1">
    <location>
        <begin position="166"/>
        <end position="178"/>
    </location>
</feature>
<dbReference type="Proteomes" id="UP001220324">
    <property type="component" value="Unassembled WGS sequence"/>
</dbReference>
<dbReference type="EMBL" id="JAQIZZ010000006">
    <property type="protein sequence ID" value="KAJ5538402.1"/>
    <property type="molecule type" value="Genomic_DNA"/>
</dbReference>
<feature type="region of interest" description="Disordered" evidence="1">
    <location>
        <begin position="119"/>
        <end position="145"/>
    </location>
</feature>
<feature type="region of interest" description="Disordered" evidence="1">
    <location>
        <begin position="157"/>
        <end position="178"/>
    </location>
</feature>
<reference evidence="2 3" key="1">
    <citation type="journal article" date="2023" name="IMA Fungus">
        <title>Comparative genomic study of the Penicillium genus elucidates a diverse pangenome and 15 lateral gene transfer events.</title>
        <authorList>
            <person name="Petersen C."/>
            <person name="Sorensen T."/>
            <person name="Nielsen M.R."/>
            <person name="Sondergaard T.E."/>
            <person name="Sorensen J.L."/>
            <person name="Fitzpatrick D.A."/>
            <person name="Frisvad J.C."/>
            <person name="Nielsen K.L."/>
        </authorList>
    </citation>
    <scope>NUCLEOTIDE SEQUENCE [LARGE SCALE GENOMIC DNA]</scope>
    <source>
        <strain evidence="2 3">IBT 35679</strain>
    </source>
</reference>
<sequence length="178" mass="20461">MTSSMDMLGLSTQVMVPVHFGQLKSISTLASSIPKTRIVTLPIASTPTMNSSTNGHEQHQNSPIFHGNHVIQPEARRHILPPAPTRQNQHHYHHAHEPAPVEPQVHHLYQHMYFAHGALDPEAPYHDPEENPDLKENPRDLNKPRLRTREEDLLWGYGPPLPMLTVHRRKKNQRRRKT</sequence>
<proteinExistence type="predicted"/>
<gene>
    <name evidence="2" type="ORF">N7494_007881</name>
</gene>